<evidence type="ECO:0000313" key="2">
    <source>
        <dbReference type="Proteomes" id="UP001302367"/>
    </source>
</evidence>
<evidence type="ECO:0000313" key="1">
    <source>
        <dbReference type="EMBL" id="WPB06480.1"/>
    </source>
</evidence>
<dbReference type="GeneID" id="90644712"/>
<organism evidence="1 2">
    <name type="scientific">Cercospora beticola</name>
    <name type="common">Sugarbeet leaf spot fungus</name>
    <dbReference type="NCBI Taxonomy" id="122368"/>
    <lineage>
        <taxon>Eukaryota</taxon>
        <taxon>Fungi</taxon>
        <taxon>Dikarya</taxon>
        <taxon>Ascomycota</taxon>
        <taxon>Pezizomycotina</taxon>
        <taxon>Dothideomycetes</taxon>
        <taxon>Dothideomycetidae</taxon>
        <taxon>Mycosphaerellales</taxon>
        <taxon>Mycosphaerellaceae</taxon>
        <taxon>Cercospora</taxon>
    </lineage>
</organism>
<name>A0ABZ0P4F1_CERBT</name>
<keyword evidence="2" id="KW-1185">Reference proteome</keyword>
<dbReference type="EMBL" id="CP134190">
    <property type="protein sequence ID" value="WPB06480.1"/>
    <property type="molecule type" value="Genomic_DNA"/>
</dbReference>
<sequence length="204" mass="23205">MASAVDRVFGTPELLEQILLYVADLDLNVPSTPDQALIYFVTSTISLQRVDQTFRNTILGSTKLRRRQLEAAEKPGVERYFEPFHASHNATQMDIDPAIFGPLLWLEEQMIFILRFRGVARAHDGVLTIAFHILFKDKMMAWLEETKEQSWRQVRCLTSALNVPGLRLEAKCDTRWRSGKIARILDLESTATLGQVANILEDCA</sequence>
<dbReference type="RefSeq" id="XP_065459440.1">
    <property type="nucleotide sequence ID" value="XM_065603368.1"/>
</dbReference>
<proteinExistence type="predicted"/>
<gene>
    <name evidence="1" type="ORF">RHO25_011137</name>
</gene>
<protein>
    <submittedName>
        <fullName evidence="1">Uncharacterized protein</fullName>
    </submittedName>
</protein>
<reference evidence="1 2" key="1">
    <citation type="submission" date="2023-09" db="EMBL/GenBank/DDBJ databases">
        <title>Complete-Gapless Cercospora beticola genome.</title>
        <authorList>
            <person name="Wyatt N.A."/>
            <person name="Spanner R.E."/>
            <person name="Bolton M.D."/>
        </authorList>
    </citation>
    <scope>NUCLEOTIDE SEQUENCE [LARGE SCALE GENOMIC DNA]</scope>
    <source>
        <strain evidence="1">Cb09-40</strain>
    </source>
</reference>
<accession>A0ABZ0P4F1</accession>
<dbReference type="Proteomes" id="UP001302367">
    <property type="component" value="Chromosome 7"/>
</dbReference>